<organism evidence="4 5">
    <name type="scientific">Nocardioides iriomotensis</name>
    <dbReference type="NCBI Taxonomy" id="715784"/>
    <lineage>
        <taxon>Bacteria</taxon>
        <taxon>Bacillati</taxon>
        <taxon>Actinomycetota</taxon>
        <taxon>Actinomycetes</taxon>
        <taxon>Propionibacteriales</taxon>
        <taxon>Nocardioidaceae</taxon>
        <taxon>Nocardioides</taxon>
    </lineage>
</organism>
<dbReference type="NCBIfam" id="NF033747">
    <property type="entry name" value="class_E_sortase"/>
    <property type="match status" value="1"/>
</dbReference>
<dbReference type="OrthoDB" id="5242879at2"/>
<keyword evidence="5" id="KW-1185">Reference proteome</keyword>
<sequence>MVLAGVLMLGYVGWQMWGTNYVSERKQRDAVETLERTWREAPAPDDASGSQDGRGAAEPASVPLGDASALIRIPRFGDDYVMPVFEGVADDVLAQGFGHFDTSAGPGEKGNYALAAHRVTHGEPLRDMPSLRPGDEVLVETRDMRYTYVLDTDPNDLVVTFRDVWVVDPAPVNPAGGVEPADEPRLITLTTCAELFHTDNRMIAFGHLVSAEEKTGAAS</sequence>
<comment type="caution">
    <text evidence="4">The sequence shown here is derived from an EMBL/GenBank/DDBJ whole genome shotgun (WGS) entry which is preliminary data.</text>
</comment>
<accession>A0A4Q5IXP7</accession>
<dbReference type="GO" id="GO:0016787">
    <property type="term" value="F:hydrolase activity"/>
    <property type="evidence" value="ECO:0007669"/>
    <property type="project" value="UniProtKB-KW"/>
</dbReference>
<reference evidence="4 5" key="1">
    <citation type="submission" date="2019-01" db="EMBL/GenBank/DDBJ databases">
        <title>Nocardioides guangzhouensis sp. nov., an actinobacterium isolated from soil.</title>
        <authorList>
            <person name="Fu Y."/>
            <person name="Cai Y."/>
            <person name="Lin Z."/>
            <person name="Chen P."/>
        </authorList>
    </citation>
    <scope>NUCLEOTIDE SEQUENCE [LARGE SCALE GENOMIC DNA]</scope>
    <source>
        <strain evidence="4 5">NBRC 105384</strain>
    </source>
</reference>
<dbReference type="Proteomes" id="UP000291189">
    <property type="component" value="Unassembled WGS sequence"/>
</dbReference>
<dbReference type="InterPro" id="IPR005754">
    <property type="entry name" value="Sortase"/>
</dbReference>
<evidence type="ECO:0000256" key="1">
    <source>
        <dbReference type="ARBA" id="ARBA00022801"/>
    </source>
</evidence>
<evidence type="ECO:0000313" key="4">
    <source>
        <dbReference type="EMBL" id="RYU10864.1"/>
    </source>
</evidence>
<evidence type="ECO:0000256" key="2">
    <source>
        <dbReference type="PIRSR" id="PIRSR605754-1"/>
    </source>
</evidence>
<feature type="active site" description="Proton donor/acceptor" evidence="2">
    <location>
        <position position="117"/>
    </location>
</feature>
<dbReference type="InterPro" id="IPR023365">
    <property type="entry name" value="Sortase_dom-sf"/>
</dbReference>
<name>A0A4Q5IXP7_9ACTN</name>
<feature type="region of interest" description="Disordered" evidence="3">
    <location>
        <begin position="35"/>
        <end position="61"/>
    </location>
</feature>
<proteinExistence type="predicted"/>
<protein>
    <submittedName>
        <fullName evidence="4">Class E sortase</fullName>
    </submittedName>
</protein>
<gene>
    <name evidence="4" type="ORF">ETU37_16090</name>
</gene>
<evidence type="ECO:0000256" key="3">
    <source>
        <dbReference type="SAM" id="MobiDB-lite"/>
    </source>
</evidence>
<dbReference type="SUPFAM" id="SSF63817">
    <property type="entry name" value="Sortase"/>
    <property type="match status" value="1"/>
</dbReference>
<dbReference type="CDD" id="cd05830">
    <property type="entry name" value="Sortase_E"/>
    <property type="match status" value="1"/>
</dbReference>
<keyword evidence="1" id="KW-0378">Hydrolase</keyword>
<dbReference type="Gene3D" id="2.40.260.10">
    <property type="entry name" value="Sortase"/>
    <property type="match status" value="1"/>
</dbReference>
<dbReference type="Pfam" id="PF04203">
    <property type="entry name" value="Sortase"/>
    <property type="match status" value="1"/>
</dbReference>
<evidence type="ECO:0000313" key="5">
    <source>
        <dbReference type="Proteomes" id="UP000291189"/>
    </source>
</evidence>
<feature type="active site" description="Acyl-thioester intermediate" evidence="2">
    <location>
        <position position="192"/>
    </location>
</feature>
<dbReference type="InterPro" id="IPR053465">
    <property type="entry name" value="Sortase_Class_E"/>
</dbReference>
<dbReference type="EMBL" id="SDPU01000028">
    <property type="protein sequence ID" value="RYU10864.1"/>
    <property type="molecule type" value="Genomic_DNA"/>
</dbReference>
<dbReference type="AlphaFoldDB" id="A0A4Q5IXP7"/>
<dbReference type="InterPro" id="IPR042003">
    <property type="entry name" value="Sortase_E"/>
</dbReference>